<gene>
    <name evidence="4" type="ORF">ACFQ0P_04140</name>
</gene>
<dbReference type="SUPFAM" id="SSF51556">
    <property type="entry name" value="Metallo-dependent hydrolases"/>
    <property type="match status" value="1"/>
</dbReference>
<keyword evidence="5" id="KW-1185">Reference proteome</keyword>
<dbReference type="PROSITE" id="PS51347">
    <property type="entry name" value="PHOSPHOTRIESTERASE_2"/>
    <property type="match status" value="1"/>
</dbReference>
<dbReference type="Proteomes" id="UP001597055">
    <property type="component" value="Unassembled WGS sequence"/>
</dbReference>
<comment type="caution">
    <text evidence="4">The sequence shown here is derived from an EMBL/GenBank/DDBJ whole genome shotgun (WGS) entry which is preliminary data.</text>
</comment>
<keyword evidence="1" id="KW-0479">Metal-binding</keyword>
<dbReference type="InterPro" id="IPR032466">
    <property type="entry name" value="Metal_Hydrolase"/>
</dbReference>
<dbReference type="RefSeq" id="WP_204980670.1">
    <property type="nucleotide sequence ID" value="NZ_JBHTII010000001.1"/>
</dbReference>
<sequence>MTQTLVPAVRTVLGDVPAHELGHIQPHEHVLADASLYLEVPEDMPFSDRYWLDQPVSLENYQHIRRNPFCCRDNLERFDVAEAIEVVALYKEWGGGTVVDSTSIGLGRDPVGLARVSRATGVHIVMGGGLYIDPVHPQWTRDVDEGELTDAFVRDIEVGVNGTGIRCGILGEIGMSPEPTPAEERGLRAAVSAQRQTGVALQIHAVVSGAAKRALDVVVNTGGDPTRTIMAHIDLQSVRPAEVIELAQSGAWLELDMFGFEQPLLSDGPHGSVSQASDSQRVEMLLGLIEEGYLDQLLISQDLAMKMQTTKYGGEGLQHILENVFPLAQSMGMTTDQLHQLTRVNPAHALSLSPGRAPAAHTT</sequence>
<dbReference type="PANTHER" id="PTHR10819:SF3">
    <property type="entry name" value="PHOSPHOTRIESTERASE-RELATED PROTEIN"/>
    <property type="match status" value="1"/>
</dbReference>
<accession>A0ABW3AF23</accession>
<evidence type="ECO:0000256" key="2">
    <source>
        <dbReference type="ARBA" id="ARBA00022801"/>
    </source>
</evidence>
<protein>
    <submittedName>
        <fullName evidence="4">Phosphotriesterase</fullName>
    </submittedName>
</protein>
<name>A0ABW3AF23_9MICO</name>
<evidence type="ECO:0000256" key="3">
    <source>
        <dbReference type="PROSITE-ProRule" id="PRU00679"/>
    </source>
</evidence>
<dbReference type="Pfam" id="PF02126">
    <property type="entry name" value="PTE"/>
    <property type="match status" value="1"/>
</dbReference>
<reference evidence="5" key="1">
    <citation type="journal article" date="2019" name="Int. J. Syst. Evol. Microbiol.">
        <title>The Global Catalogue of Microorganisms (GCM) 10K type strain sequencing project: providing services to taxonomists for standard genome sequencing and annotation.</title>
        <authorList>
            <consortium name="The Broad Institute Genomics Platform"/>
            <consortium name="The Broad Institute Genome Sequencing Center for Infectious Disease"/>
            <person name="Wu L."/>
            <person name="Ma J."/>
        </authorList>
    </citation>
    <scope>NUCLEOTIDE SEQUENCE [LARGE SCALE GENOMIC DNA]</scope>
    <source>
        <strain evidence="5">CCUG 54523</strain>
    </source>
</reference>
<keyword evidence="2" id="KW-0378">Hydrolase</keyword>
<organism evidence="4 5">
    <name type="scientific">Microbacterium insulae</name>
    <dbReference type="NCBI Taxonomy" id="483014"/>
    <lineage>
        <taxon>Bacteria</taxon>
        <taxon>Bacillati</taxon>
        <taxon>Actinomycetota</taxon>
        <taxon>Actinomycetes</taxon>
        <taxon>Micrococcales</taxon>
        <taxon>Microbacteriaceae</taxon>
        <taxon>Microbacterium</taxon>
    </lineage>
</organism>
<dbReference type="EMBL" id="JBHTII010000001">
    <property type="protein sequence ID" value="MFD0789578.1"/>
    <property type="molecule type" value="Genomic_DNA"/>
</dbReference>
<evidence type="ECO:0000313" key="5">
    <source>
        <dbReference type="Proteomes" id="UP001597055"/>
    </source>
</evidence>
<evidence type="ECO:0000313" key="4">
    <source>
        <dbReference type="EMBL" id="MFD0789578.1"/>
    </source>
</evidence>
<dbReference type="Gene3D" id="3.20.20.140">
    <property type="entry name" value="Metal-dependent hydrolases"/>
    <property type="match status" value="1"/>
</dbReference>
<comment type="caution">
    <text evidence="3">Lacks conserved residue(s) required for the propagation of feature annotation.</text>
</comment>
<evidence type="ECO:0000256" key="1">
    <source>
        <dbReference type="ARBA" id="ARBA00022723"/>
    </source>
</evidence>
<dbReference type="InterPro" id="IPR001559">
    <property type="entry name" value="Phosphotriesterase"/>
</dbReference>
<proteinExistence type="inferred from homology"/>
<dbReference type="PANTHER" id="PTHR10819">
    <property type="entry name" value="PHOSPHOTRIESTERASE-RELATED"/>
    <property type="match status" value="1"/>
</dbReference>
<comment type="similarity">
    <text evidence="3">Belongs to the metallo-dependent hydrolases superfamily. Phosphotriesterase family.</text>
</comment>